<dbReference type="InterPro" id="IPR009003">
    <property type="entry name" value="Peptidase_S1_PA"/>
</dbReference>
<dbReference type="EMBL" id="UINC01196727">
    <property type="protein sequence ID" value="SVE13861.1"/>
    <property type="molecule type" value="Genomic_DNA"/>
</dbReference>
<dbReference type="SUPFAM" id="SSF50494">
    <property type="entry name" value="Trypsin-like serine proteases"/>
    <property type="match status" value="1"/>
</dbReference>
<feature type="non-terminal residue" evidence="1">
    <location>
        <position position="248"/>
    </location>
</feature>
<proteinExistence type="predicted"/>
<dbReference type="GO" id="GO:0006508">
    <property type="term" value="P:proteolysis"/>
    <property type="evidence" value="ECO:0007669"/>
    <property type="project" value="InterPro"/>
</dbReference>
<dbReference type="PANTHER" id="PTHR22939:SF129">
    <property type="entry name" value="SERINE PROTEASE HTRA2, MITOCHONDRIAL"/>
    <property type="match status" value="1"/>
</dbReference>
<accession>A0A383B1V3</accession>
<dbReference type="Pfam" id="PF13365">
    <property type="entry name" value="Trypsin_2"/>
    <property type="match status" value="1"/>
</dbReference>
<feature type="non-terminal residue" evidence="1">
    <location>
        <position position="1"/>
    </location>
</feature>
<dbReference type="AlphaFoldDB" id="A0A383B1V3"/>
<sequence>SGYVLTANHVVGAEATVTVIHQDETEEKAVVLGRDEVRDLAILRISGGPNLVAAELGNIAEVEVGDRVLAVGYTPFNEATTTTIGSISEFLPHETEGFAYLQTDNTFYAGQSGGPVITEKGLVIGIVSRSPSTTAALVTLGWAIAMDDDTRALILRMETGEVNLVPDQPGFGRSYRNPAPINYPVRVLGRYFDNSPVAHDISVTQVVRGEPAWEMVQEVYQFNSPAMEGTEYLCVQVRIDYSSGPEGQ</sequence>
<name>A0A383B1V3_9ZZZZ</name>
<dbReference type="InterPro" id="IPR001940">
    <property type="entry name" value="Peptidase_S1C"/>
</dbReference>
<gene>
    <name evidence="1" type="ORF">METZ01_LOCUS466715</name>
</gene>
<dbReference type="Gene3D" id="2.40.10.120">
    <property type="match status" value="1"/>
</dbReference>
<protein>
    <recommendedName>
        <fullName evidence="2">Trypsin-like serine protease</fullName>
    </recommendedName>
</protein>
<dbReference type="PRINTS" id="PR00834">
    <property type="entry name" value="PROTEASES2C"/>
</dbReference>
<evidence type="ECO:0008006" key="2">
    <source>
        <dbReference type="Google" id="ProtNLM"/>
    </source>
</evidence>
<dbReference type="GO" id="GO:0004252">
    <property type="term" value="F:serine-type endopeptidase activity"/>
    <property type="evidence" value="ECO:0007669"/>
    <property type="project" value="InterPro"/>
</dbReference>
<dbReference type="PANTHER" id="PTHR22939">
    <property type="entry name" value="SERINE PROTEASE FAMILY S1C HTRA-RELATED"/>
    <property type="match status" value="1"/>
</dbReference>
<reference evidence="1" key="1">
    <citation type="submission" date="2018-05" db="EMBL/GenBank/DDBJ databases">
        <authorList>
            <person name="Lanie J.A."/>
            <person name="Ng W.-L."/>
            <person name="Kazmierczak K.M."/>
            <person name="Andrzejewski T.M."/>
            <person name="Davidsen T.M."/>
            <person name="Wayne K.J."/>
            <person name="Tettelin H."/>
            <person name="Glass J.I."/>
            <person name="Rusch D."/>
            <person name="Podicherti R."/>
            <person name="Tsui H.-C.T."/>
            <person name="Winkler M.E."/>
        </authorList>
    </citation>
    <scope>NUCLEOTIDE SEQUENCE</scope>
</reference>
<evidence type="ECO:0000313" key="1">
    <source>
        <dbReference type="EMBL" id="SVE13861.1"/>
    </source>
</evidence>
<organism evidence="1">
    <name type="scientific">marine metagenome</name>
    <dbReference type="NCBI Taxonomy" id="408172"/>
    <lineage>
        <taxon>unclassified sequences</taxon>
        <taxon>metagenomes</taxon>
        <taxon>ecological metagenomes</taxon>
    </lineage>
</organism>